<dbReference type="InterPro" id="IPR003591">
    <property type="entry name" value="Leu-rich_rpt_typical-subtyp"/>
</dbReference>
<dbReference type="Pfam" id="PF13855">
    <property type="entry name" value="LRR_8"/>
    <property type="match status" value="2"/>
</dbReference>
<dbReference type="Proteomes" id="UP001107558">
    <property type="component" value="Chromosome 3"/>
</dbReference>
<dbReference type="PROSITE" id="PS51450">
    <property type="entry name" value="LRR"/>
    <property type="match status" value="4"/>
</dbReference>
<sequence>MFLKTLFFLCIICCSQILIEGKCDDYYCTSDPWKCILKGFESVEEIDDFCNRRSVFEYTDINGNINTTSNLQCHIIEFQNISMTCLPSACFTKFTSISELYANNTGIELIKDDDFQNLRYLQILNLSGNKIDTFKNLWFQYSGSLREIDFSYNQIKDLDLNISDVSVWNNLMKIDFSYNKIKKFNEQILQKYFKTTQYSNRKVSILLNNNQIEKFISTEENCEILYGQQSTLELNLTYNSLKSIESKCDITVLDISNNQLEEFKSNAKNVIADNNTIKSLTLYTNVNSVSLKNNNLQLLDDYVSLLSSLENITELDISNNTFEDLKLESFAEMTNLKKLSLSNVGLTEVPFGLFAHSKNVEMLDLSYNKLKLTLNLLKFSAMENLKTLNISGNSLNVLENYEIIKKIIPTLQSIGLEDNNWECKTLSLMKISFNFDRISLIDPYCTSDPWKCILKGFESVEEIEDFCNGRSVFEYTDINGNINTASGSQFRTIDFQNVSTTRLPSACFTKFTSISELYANNTGIEIIEDDDFQNLRSLQILNLSGNKIGKFKNLSFQFSGNLREIDFSHNQIEELDNFFHGNSGNNLVKIDFSYNKIKKFDEQKLRNIFNTREYSNKIISFNHNQIEQYIPAVKNCIIMYPTPSTLTLNFTYNSLKSIESKCDITVLDISNNQLEEVKANATKIIADNNEINLITVYTNVKRVSLKNNHVITLSSFENVLELDISNNTLNIPKLEMFADMRNLKKLSLSNVGLTEVPYGLFAHSKKGRDVGSFLQ</sequence>
<evidence type="ECO:0000256" key="1">
    <source>
        <dbReference type="ARBA" id="ARBA00022614"/>
    </source>
</evidence>
<evidence type="ECO:0000256" key="2">
    <source>
        <dbReference type="ARBA" id="ARBA00022729"/>
    </source>
</evidence>
<evidence type="ECO:0000256" key="4">
    <source>
        <dbReference type="SAM" id="SignalP"/>
    </source>
</evidence>
<dbReference type="SMART" id="SM00365">
    <property type="entry name" value="LRR_SD22"/>
    <property type="match status" value="8"/>
</dbReference>
<accession>A0A9J6BKX1</accession>
<dbReference type="InterPro" id="IPR050328">
    <property type="entry name" value="Dev_Immune_Receptor"/>
</dbReference>
<evidence type="ECO:0000313" key="5">
    <source>
        <dbReference type="EMBL" id="KAG5670410.1"/>
    </source>
</evidence>
<protein>
    <submittedName>
        <fullName evidence="5">Uncharacterized protein</fullName>
    </submittedName>
</protein>
<feature type="signal peptide" evidence="4">
    <location>
        <begin position="1"/>
        <end position="21"/>
    </location>
</feature>
<dbReference type="SUPFAM" id="SSF52058">
    <property type="entry name" value="L domain-like"/>
    <property type="match status" value="2"/>
</dbReference>
<feature type="chain" id="PRO_5039922481" evidence="4">
    <location>
        <begin position="22"/>
        <end position="775"/>
    </location>
</feature>
<evidence type="ECO:0000256" key="3">
    <source>
        <dbReference type="ARBA" id="ARBA00022737"/>
    </source>
</evidence>
<reference evidence="5" key="1">
    <citation type="submission" date="2021-03" db="EMBL/GenBank/DDBJ databases">
        <title>Chromosome level genome of the anhydrobiotic midge Polypedilum vanderplanki.</title>
        <authorList>
            <person name="Yoshida Y."/>
            <person name="Kikawada T."/>
            <person name="Gusev O."/>
        </authorList>
    </citation>
    <scope>NUCLEOTIDE SEQUENCE</scope>
    <source>
        <strain evidence="5">NIAS01</strain>
        <tissue evidence="5">Whole body or cell culture</tissue>
    </source>
</reference>
<proteinExistence type="predicted"/>
<dbReference type="Gene3D" id="3.80.10.10">
    <property type="entry name" value="Ribonuclease Inhibitor"/>
    <property type="match status" value="2"/>
</dbReference>
<evidence type="ECO:0000313" key="6">
    <source>
        <dbReference type="Proteomes" id="UP001107558"/>
    </source>
</evidence>
<dbReference type="PANTHER" id="PTHR24373">
    <property type="entry name" value="SLIT RELATED LEUCINE-RICH REPEAT NEURONAL PROTEIN"/>
    <property type="match status" value="1"/>
</dbReference>
<dbReference type="OrthoDB" id="6022531at2759"/>
<dbReference type="PANTHER" id="PTHR24373:SF275">
    <property type="entry name" value="TIR DOMAIN-CONTAINING PROTEIN"/>
    <property type="match status" value="1"/>
</dbReference>
<organism evidence="5 6">
    <name type="scientific">Polypedilum vanderplanki</name>
    <name type="common">Sleeping chironomid midge</name>
    <dbReference type="NCBI Taxonomy" id="319348"/>
    <lineage>
        <taxon>Eukaryota</taxon>
        <taxon>Metazoa</taxon>
        <taxon>Ecdysozoa</taxon>
        <taxon>Arthropoda</taxon>
        <taxon>Hexapoda</taxon>
        <taxon>Insecta</taxon>
        <taxon>Pterygota</taxon>
        <taxon>Neoptera</taxon>
        <taxon>Endopterygota</taxon>
        <taxon>Diptera</taxon>
        <taxon>Nematocera</taxon>
        <taxon>Chironomoidea</taxon>
        <taxon>Chironomidae</taxon>
        <taxon>Chironominae</taxon>
        <taxon>Polypedilum</taxon>
        <taxon>Polypedilum</taxon>
    </lineage>
</organism>
<keyword evidence="1" id="KW-0433">Leucine-rich repeat</keyword>
<keyword evidence="3" id="KW-0677">Repeat</keyword>
<keyword evidence="6" id="KW-1185">Reference proteome</keyword>
<dbReference type="InterPro" id="IPR001611">
    <property type="entry name" value="Leu-rich_rpt"/>
</dbReference>
<comment type="caution">
    <text evidence="5">The sequence shown here is derived from an EMBL/GenBank/DDBJ whole genome shotgun (WGS) entry which is preliminary data.</text>
</comment>
<gene>
    <name evidence="5" type="ORF">PVAND_000678</name>
</gene>
<dbReference type="AlphaFoldDB" id="A0A9J6BKX1"/>
<name>A0A9J6BKX1_POLVA</name>
<dbReference type="SMART" id="SM00369">
    <property type="entry name" value="LRR_TYP"/>
    <property type="match status" value="8"/>
</dbReference>
<keyword evidence="2 4" id="KW-0732">Signal</keyword>
<dbReference type="InterPro" id="IPR032675">
    <property type="entry name" value="LRR_dom_sf"/>
</dbReference>
<dbReference type="EMBL" id="JADBJN010000003">
    <property type="protein sequence ID" value="KAG5670410.1"/>
    <property type="molecule type" value="Genomic_DNA"/>
</dbReference>